<feature type="domain" description="Epoxide hydrolase N-terminal" evidence="4">
    <location>
        <begin position="6"/>
        <end position="118"/>
    </location>
</feature>
<gene>
    <name evidence="5" type="ORF">SLS60_004088</name>
</gene>
<evidence type="ECO:0000256" key="1">
    <source>
        <dbReference type="ARBA" id="ARBA00010088"/>
    </source>
</evidence>
<dbReference type="PANTHER" id="PTHR21661:SF35">
    <property type="entry name" value="EPOXIDE HYDROLASE"/>
    <property type="match status" value="1"/>
</dbReference>
<dbReference type="InterPro" id="IPR010497">
    <property type="entry name" value="Epoxide_hydro_N"/>
</dbReference>
<evidence type="ECO:0000313" key="5">
    <source>
        <dbReference type="EMBL" id="KAL1606681.1"/>
    </source>
</evidence>
<dbReference type="Proteomes" id="UP001521785">
    <property type="component" value="Unassembled WGS sequence"/>
</dbReference>
<dbReference type="Gene3D" id="3.40.50.1820">
    <property type="entry name" value="alpha/beta hydrolase"/>
    <property type="match status" value="1"/>
</dbReference>
<dbReference type="Pfam" id="PF06441">
    <property type="entry name" value="EHN"/>
    <property type="match status" value="1"/>
</dbReference>
<keyword evidence="2" id="KW-0058">Aromatic hydrocarbons catabolism</keyword>
<evidence type="ECO:0000256" key="2">
    <source>
        <dbReference type="ARBA" id="ARBA00022797"/>
    </source>
</evidence>
<dbReference type="PRINTS" id="PR00412">
    <property type="entry name" value="EPOXHYDRLASE"/>
</dbReference>
<sequence length="402" mass="46233">MRLLDPKPFKVDIAKEELELLKKKLQLVRLPTGNVESNWGEDNGITVGFIQETIKYWLEEYDWEFEQRKLNGFLQFKTKIELEEWGIFDIHFIHELSEAEDGIPLIYLHGWPGNFTEVTKILEPLRSAGYHVVAPSLPGFGFSSYTTKQGFKNWHAAELLHRLMTGLGYEQYVVAGGDWGAMIASSMVRLHTENIRAVHLTNVSLSVLTKWSIDLRCCQVFVKPPEDSNKLEYSDFEERSLEMMGWFQKGQAGYGQIQSTKPRTLGFAMHDSPVGMLAWMADKLRMWSDGYPWTKDEMITWTLLHYLPGPTTAFQMYFENLSLAASGEVPPGTERFVKVPTGVSAFAKEVFMVPRSWAEKDFNIVEWQQHPRGGHFPGYEQPQELSSDMISFFKTHRKPSMV</sequence>
<keyword evidence="3" id="KW-0378">Hydrolase</keyword>
<proteinExistence type="inferred from homology"/>
<accession>A0ABR3RQH7</accession>
<evidence type="ECO:0000256" key="3">
    <source>
        <dbReference type="ARBA" id="ARBA00022801"/>
    </source>
</evidence>
<keyword evidence="6" id="KW-1185">Reference proteome</keyword>
<dbReference type="SUPFAM" id="SSF53474">
    <property type="entry name" value="alpha/beta-Hydrolases"/>
    <property type="match status" value="1"/>
</dbReference>
<dbReference type="InterPro" id="IPR029058">
    <property type="entry name" value="AB_hydrolase_fold"/>
</dbReference>
<reference evidence="5 6" key="1">
    <citation type="submission" date="2024-02" db="EMBL/GenBank/DDBJ databases">
        <title>De novo assembly and annotation of 12 fungi associated with fruit tree decline syndrome in Ontario, Canada.</title>
        <authorList>
            <person name="Sulman M."/>
            <person name="Ellouze W."/>
            <person name="Ilyukhin E."/>
        </authorList>
    </citation>
    <scope>NUCLEOTIDE SEQUENCE [LARGE SCALE GENOMIC DNA]</scope>
    <source>
        <strain evidence="5 6">M42-189</strain>
    </source>
</reference>
<comment type="similarity">
    <text evidence="1">Belongs to the peptidase S33 family.</text>
</comment>
<organism evidence="5 6">
    <name type="scientific">Paraconiothyrium brasiliense</name>
    <dbReference type="NCBI Taxonomy" id="300254"/>
    <lineage>
        <taxon>Eukaryota</taxon>
        <taxon>Fungi</taxon>
        <taxon>Dikarya</taxon>
        <taxon>Ascomycota</taxon>
        <taxon>Pezizomycotina</taxon>
        <taxon>Dothideomycetes</taxon>
        <taxon>Pleosporomycetidae</taxon>
        <taxon>Pleosporales</taxon>
        <taxon>Massarineae</taxon>
        <taxon>Didymosphaeriaceae</taxon>
        <taxon>Paraconiothyrium</taxon>
    </lineage>
</organism>
<comment type="caution">
    <text evidence="5">The sequence shown here is derived from an EMBL/GenBank/DDBJ whole genome shotgun (WGS) entry which is preliminary data.</text>
</comment>
<dbReference type="EMBL" id="JAKJXO020000004">
    <property type="protein sequence ID" value="KAL1606681.1"/>
    <property type="molecule type" value="Genomic_DNA"/>
</dbReference>
<dbReference type="PANTHER" id="PTHR21661">
    <property type="entry name" value="EPOXIDE HYDROLASE 1-RELATED"/>
    <property type="match status" value="1"/>
</dbReference>
<evidence type="ECO:0000313" key="6">
    <source>
        <dbReference type="Proteomes" id="UP001521785"/>
    </source>
</evidence>
<name>A0ABR3RQH7_9PLEO</name>
<dbReference type="InterPro" id="IPR016292">
    <property type="entry name" value="Epoxide_hydrolase"/>
</dbReference>
<protein>
    <recommendedName>
        <fullName evidence="4">Epoxide hydrolase N-terminal domain-containing protein</fullName>
    </recommendedName>
</protein>
<dbReference type="InterPro" id="IPR000639">
    <property type="entry name" value="Epox_hydrolase-like"/>
</dbReference>
<dbReference type="PIRSF" id="PIRSF001112">
    <property type="entry name" value="Epoxide_hydrolase"/>
    <property type="match status" value="1"/>
</dbReference>
<evidence type="ECO:0000259" key="4">
    <source>
        <dbReference type="Pfam" id="PF06441"/>
    </source>
</evidence>